<feature type="compositionally biased region" description="Polar residues" evidence="2">
    <location>
        <begin position="25"/>
        <end position="35"/>
    </location>
</feature>
<sequence>MMNSNVSNHSGGHNMINFRSKPSRGKTSPQEKNASQAEGVYYNGRLMHAATSLIGSIVQVVVKGGNTYEGVMKTFSPEFEIVVDMVVEIDPKACSGGQNIGGLLDSLKNKRDVQNTMIFKLQDVIMLNLLNVDLDYASRGHFTDTEISRFDAQTVGKSKDLVPWEGPPEKDGLCLEDDVKNAQNGWDANDMFRLNEEKYQVSSTYDSSLQGYTVPLEMKDTEEFKQKQAEAEKIAHDIENDAVYKDRISKEDGDEEDKYSAVARPPNDTHSGSHMMRPAGRRKSQNSSSNSIAGGGGGRGKTLQSSGPLLPSPTYQKGPQSYHHHSQQHAANYSNKPPSNNSPPVMQQKNAPKEEISAKSSNVAGGSHGYSRNDADDYSNQPLSQGSAQAAPLPQRTHNDNRRSNIAKKREDVAADFKKFSTDFKLASEVKEVSLKDSSPKDVSTKAEHVPSDKSDVPKDKDNKVASSAEVEKHLSTPQEVEPESDAEKVVKKSTLNPNAKEFNPAAKVF</sequence>
<dbReference type="PANTHER" id="PTHR12854">
    <property type="entry name" value="ATAXIN 2-RELATED"/>
    <property type="match status" value="1"/>
</dbReference>
<dbReference type="InterPro" id="IPR009604">
    <property type="entry name" value="LsmAD_domain"/>
</dbReference>
<feature type="compositionally biased region" description="Basic and acidic residues" evidence="2">
    <location>
        <begin position="397"/>
        <end position="412"/>
    </location>
</feature>
<reference evidence="4 5" key="1">
    <citation type="journal article" date="2018" name="Gigascience">
        <title>Genomes of trombidid mites reveal novel predicted allergens and laterally-transferred genes associated with secondary metabolism.</title>
        <authorList>
            <person name="Dong X."/>
            <person name="Chaisiri K."/>
            <person name="Xia D."/>
            <person name="Armstrong S.D."/>
            <person name="Fang Y."/>
            <person name="Donnelly M.J."/>
            <person name="Kadowaki T."/>
            <person name="McGarry J.W."/>
            <person name="Darby A.C."/>
            <person name="Makepeace B.L."/>
        </authorList>
    </citation>
    <scope>NUCLEOTIDE SEQUENCE [LARGE SCALE GENOMIC DNA]</scope>
    <source>
        <strain evidence="4">UoL-UT</strain>
    </source>
</reference>
<comment type="caution">
    <text evidence="4">The sequence shown here is derived from an EMBL/GenBank/DDBJ whole genome shotgun (WGS) entry which is preliminary data.</text>
</comment>
<dbReference type="PROSITE" id="PS52002">
    <property type="entry name" value="SM"/>
    <property type="match status" value="1"/>
</dbReference>
<comment type="similarity">
    <text evidence="1">Belongs to the ataxin-2 family.</text>
</comment>
<dbReference type="Pfam" id="PF07145">
    <property type="entry name" value="PAM2"/>
    <property type="match status" value="1"/>
</dbReference>
<feature type="domain" description="Sm" evidence="3">
    <location>
        <begin position="45"/>
        <end position="133"/>
    </location>
</feature>
<dbReference type="AlphaFoldDB" id="A0A443S8Q9"/>
<organism evidence="4 5">
    <name type="scientific">Leptotrombidium deliense</name>
    <dbReference type="NCBI Taxonomy" id="299467"/>
    <lineage>
        <taxon>Eukaryota</taxon>
        <taxon>Metazoa</taxon>
        <taxon>Ecdysozoa</taxon>
        <taxon>Arthropoda</taxon>
        <taxon>Chelicerata</taxon>
        <taxon>Arachnida</taxon>
        <taxon>Acari</taxon>
        <taxon>Acariformes</taxon>
        <taxon>Trombidiformes</taxon>
        <taxon>Prostigmata</taxon>
        <taxon>Anystina</taxon>
        <taxon>Parasitengona</taxon>
        <taxon>Trombiculoidea</taxon>
        <taxon>Trombiculidae</taxon>
        <taxon>Leptotrombidium</taxon>
    </lineage>
</organism>
<feature type="non-terminal residue" evidence="4">
    <location>
        <position position="510"/>
    </location>
</feature>
<dbReference type="SMART" id="SM01272">
    <property type="entry name" value="LsmAD"/>
    <property type="match status" value="1"/>
</dbReference>
<name>A0A443S8Q9_9ACAR</name>
<dbReference type="Pfam" id="PF14438">
    <property type="entry name" value="SM-ATX"/>
    <property type="match status" value="1"/>
</dbReference>
<feature type="region of interest" description="Disordered" evidence="2">
    <location>
        <begin position="1"/>
        <end position="35"/>
    </location>
</feature>
<protein>
    <submittedName>
        <fullName evidence="4">Ataxin-2-like protein isoform X2</fullName>
    </submittedName>
</protein>
<keyword evidence="5" id="KW-1185">Reference proteome</keyword>
<evidence type="ECO:0000313" key="5">
    <source>
        <dbReference type="Proteomes" id="UP000288716"/>
    </source>
</evidence>
<dbReference type="Pfam" id="PF06741">
    <property type="entry name" value="LsmAD"/>
    <property type="match status" value="1"/>
</dbReference>
<dbReference type="GO" id="GO:0034063">
    <property type="term" value="P:stress granule assembly"/>
    <property type="evidence" value="ECO:0007669"/>
    <property type="project" value="TreeGrafter"/>
</dbReference>
<evidence type="ECO:0000256" key="1">
    <source>
        <dbReference type="ARBA" id="ARBA00007503"/>
    </source>
</evidence>
<dbReference type="InterPro" id="IPR009818">
    <property type="entry name" value="PAM2_motif"/>
</dbReference>
<dbReference type="InterPro" id="IPR025852">
    <property type="entry name" value="SM_dom_ATX"/>
</dbReference>
<dbReference type="CDD" id="cd00600">
    <property type="entry name" value="Sm_like"/>
    <property type="match status" value="1"/>
</dbReference>
<evidence type="ECO:0000256" key="2">
    <source>
        <dbReference type="SAM" id="MobiDB-lite"/>
    </source>
</evidence>
<dbReference type="GO" id="GO:0010494">
    <property type="term" value="C:cytoplasmic stress granule"/>
    <property type="evidence" value="ECO:0007669"/>
    <property type="project" value="TreeGrafter"/>
</dbReference>
<evidence type="ECO:0000259" key="3">
    <source>
        <dbReference type="PROSITE" id="PS52002"/>
    </source>
</evidence>
<gene>
    <name evidence="4" type="ORF">B4U80_04749</name>
</gene>
<feature type="compositionally biased region" description="Basic and acidic residues" evidence="2">
    <location>
        <begin position="430"/>
        <end position="475"/>
    </location>
</feature>
<feature type="compositionally biased region" description="Low complexity" evidence="2">
    <location>
        <begin position="1"/>
        <end position="15"/>
    </location>
</feature>
<dbReference type="GO" id="GO:0003729">
    <property type="term" value="F:mRNA binding"/>
    <property type="evidence" value="ECO:0007669"/>
    <property type="project" value="TreeGrafter"/>
</dbReference>
<proteinExistence type="inferred from homology"/>
<evidence type="ECO:0000313" key="4">
    <source>
        <dbReference type="EMBL" id="RWS23864.1"/>
    </source>
</evidence>
<dbReference type="OrthoDB" id="2275718at2759"/>
<dbReference type="InterPro" id="IPR047575">
    <property type="entry name" value="Sm"/>
</dbReference>
<accession>A0A443S8Q9</accession>
<dbReference type="PANTHER" id="PTHR12854:SF7">
    <property type="entry name" value="ATAXIN-2 HOMOLOG"/>
    <property type="match status" value="1"/>
</dbReference>
<feature type="compositionally biased region" description="Low complexity" evidence="2">
    <location>
        <begin position="328"/>
        <end position="344"/>
    </location>
</feature>
<feature type="region of interest" description="Disordered" evidence="2">
    <location>
        <begin position="244"/>
        <end position="412"/>
    </location>
</feature>
<dbReference type="STRING" id="299467.A0A443S8Q9"/>
<feature type="region of interest" description="Disordered" evidence="2">
    <location>
        <begin position="430"/>
        <end position="510"/>
    </location>
</feature>
<feature type="compositionally biased region" description="Polar residues" evidence="2">
    <location>
        <begin position="378"/>
        <end position="388"/>
    </location>
</feature>
<dbReference type="VEuPathDB" id="VectorBase:LDEU008176"/>
<dbReference type="InterPro" id="IPR045117">
    <property type="entry name" value="ATXN2-like"/>
</dbReference>
<dbReference type="EMBL" id="NCKV01005760">
    <property type="protein sequence ID" value="RWS23864.1"/>
    <property type="molecule type" value="Genomic_DNA"/>
</dbReference>
<dbReference type="Proteomes" id="UP000288716">
    <property type="component" value="Unassembled WGS sequence"/>
</dbReference>